<accession>A0A1H2LLN0</accession>
<dbReference type="Gene3D" id="2.40.50.140">
    <property type="entry name" value="Nucleic acid-binding proteins"/>
    <property type="match status" value="1"/>
</dbReference>
<dbReference type="InterPro" id="IPR002792">
    <property type="entry name" value="TRAM_dom"/>
</dbReference>
<dbReference type="AlphaFoldDB" id="A0A1H2LLN0"/>
<sequence>MMSNLNLEITDIAHGGLGVARDGERVVFVRGALPGETVEVELTKERAKWARGIVRDVIVPSSHRILPAWSEGVAGATGAADFSHVELEYQRELKTSVLRTAIRRVGGIELQEHLAEAGVEPAITGIDSTDGWQTRTRVDLIKMAHGFGMHKEQSHDLIPIDTLPLVVPDLAELIFSYNWDSTFKPGKRVRFVAPSTGENVAVCDGKVYSSPRVRTDYHVSETVAGKRDFYEYNVAADGFWQVHFRAPGVLQREVVARSAVQPGHRVLELFSGSGLFSVPLARAATKQGKFLGIEGSAQATSDAKKNLAGMSWAEAHVQQLGNELPDFNADVIVADPPRHGLGIGLADQIGHSGARRIVLVSCDPASAARDVATLMNTGRRVLSMNGFDIFPHTHHMEIVTLLA</sequence>
<proteinExistence type="inferred from homology"/>
<name>A0A1H2LLN0_9ACTO</name>
<evidence type="ECO:0000256" key="2">
    <source>
        <dbReference type="ARBA" id="ARBA00022679"/>
    </source>
</evidence>
<dbReference type="PANTHER" id="PTHR11061:SF30">
    <property type="entry name" value="TRNA (URACIL(54)-C(5))-METHYLTRANSFERASE"/>
    <property type="match status" value="1"/>
</dbReference>
<dbReference type="InterPro" id="IPR012340">
    <property type="entry name" value="NA-bd_OB-fold"/>
</dbReference>
<feature type="domain" description="TRAM" evidence="5">
    <location>
        <begin position="1"/>
        <end position="56"/>
    </location>
</feature>
<dbReference type="GO" id="GO:0070475">
    <property type="term" value="P:rRNA base methylation"/>
    <property type="evidence" value="ECO:0007669"/>
    <property type="project" value="TreeGrafter"/>
</dbReference>
<dbReference type="InterPro" id="IPR010280">
    <property type="entry name" value="U5_MeTrfase_fam"/>
</dbReference>
<keyword evidence="1 4" id="KW-0489">Methyltransferase</keyword>
<evidence type="ECO:0000256" key="1">
    <source>
        <dbReference type="ARBA" id="ARBA00022603"/>
    </source>
</evidence>
<protein>
    <submittedName>
        <fullName evidence="6">tRNA/tmRNA/rRNA uracil-C5-methylase, TrmA/RlmC/RlmD family</fullName>
    </submittedName>
</protein>
<organism evidence="6 7">
    <name type="scientific">Arcanobacterium phocae</name>
    <dbReference type="NCBI Taxonomy" id="131112"/>
    <lineage>
        <taxon>Bacteria</taxon>
        <taxon>Bacillati</taxon>
        <taxon>Actinomycetota</taxon>
        <taxon>Actinomycetes</taxon>
        <taxon>Actinomycetales</taxon>
        <taxon>Actinomycetaceae</taxon>
        <taxon>Arcanobacterium</taxon>
    </lineage>
</organism>
<feature type="active site" description="Nucleophile" evidence="4">
    <location>
        <position position="362"/>
    </location>
</feature>
<gene>
    <name evidence="6" type="ORF">SAMN04489737_1474</name>
</gene>
<feature type="binding site" evidence="4">
    <location>
        <position position="270"/>
    </location>
    <ligand>
        <name>S-adenosyl-L-methionine</name>
        <dbReference type="ChEBI" id="CHEBI:59789"/>
    </ligand>
</feature>
<dbReference type="Pfam" id="PF01938">
    <property type="entry name" value="TRAM"/>
    <property type="match status" value="1"/>
</dbReference>
<keyword evidence="2 4" id="KW-0808">Transferase</keyword>
<dbReference type="SUPFAM" id="SSF53335">
    <property type="entry name" value="S-adenosyl-L-methionine-dependent methyltransferases"/>
    <property type="match status" value="1"/>
</dbReference>
<dbReference type="EMBL" id="LT629804">
    <property type="protein sequence ID" value="SDU81296.1"/>
    <property type="molecule type" value="Genomic_DNA"/>
</dbReference>
<dbReference type="InterPro" id="IPR030391">
    <property type="entry name" value="MeTrfase_TrmA_CS"/>
</dbReference>
<dbReference type="InterPro" id="IPR029063">
    <property type="entry name" value="SAM-dependent_MTases_sf"/>
</dbReference>
<dbReference type="PROSITE" id="PS51687">
    <property type="entry name" value="SAM_MT_RNA_M5U"/>
    <property type="match status" value="1"/>
</dbReference>
<keyword evidence="3 4" id="KW-0949">S-adenosyl-L-methionine</keyword>
<dbReference type="STRING" id="131112.SAMN04489737_1474"/>
<dbReference type="Pfam" id="PF05958">
    <property type="entry name" value="tRNA_U5-meth_tr"/>
    <property type="match status" value="1"/>
</dbReference>
<reference evidence="7" key="1">
    <citation type="submission" date="2016-10" db="EMBL/GenBank/DDBJ databases">
        <authorList>
            <person name="Varghese N."/>
            <person name="Submissions S."/>
        </authorList>
    </citation>
    <scope>NUCLEOTIDE SEQUENCE [LARGE SCALE GENOMIC DNA]</scope>
    <source>
        <strain evidence="7">DSM 10002</strain>
    </source>
</reference>
<evidence type="ECO:0000256" key="4">
    <source>
        <dbReference type="PROSITE-ProRule" id="PRU01024"/>
    </source>
</evidence>
<feature type="binding site" evidence="4">
    <location>
        <position position="241"/>
    </location>
    <ligand>
        <name>S-adenosyl-L-methionine</name>
        <dbReference type="ChEBI" id="CHEBI:59789"/>
    </ligand>
</feature>
<comment type="similarity">
    <text evidence="4">Belongs to the class I-like SAM-binding methyltransferase superfamily. RNA M5U methyltransferase family.</text>
</comment>
<dbReference type="PROSITE" id="PS01231">
    <property type="entry name" value="TRMA_2"/>
    <property type="match status" value="1"/>
</dbReference>
<dbReference type="SUPFAM" id="SSF50249">
    <property type="entry name" value="Nucleic acid-binding proteins"/>
    <property type="match status" value="1"/>
</dbReference>
<keyword evidence="7" id="KW-1185">Reference proteome</keyword>
<dbReference type="PROSITE" id="PS50926">
    <property type="entry name" value="TRAM"/>
    <property type="match status" value="1"/>
</dbReference>
<evidence type="ECO:0000313" key="7">
    <source>
        <dbReference type="Proteomes" id="UP000214355"/>
    </source>
</evidence>
<dbReference type="Gene3D" id="3.40.50.150">
    <property type="entry name" value="Vaccinia Virus protein VP39"/>
    <property type="match status" value="1"/>
</dbReference>
<dbReference type="GO" id="GO:0070041">
    <property type="term" value="F:rRNA (uridine-C5-)-methyltransferase activity"/>
    <property type="evidence" value="ECO:0007669"/>
    <property type="project" value="TreeGrafter"/>
</dbReference>
<dbReference type="Proteomes" id="UP000214355">
    <property type="component" value="Chromosome I"/>
</dbReference>
<feature type="binding site" evidence="4">
    <location>
        <position position="294"/>
    </location>
    <ligand>
        <name>S-adenosyl-L-methionine</name>
        <dbReference type="ChEBI" id="CHEBI:59789"/>
    </ligand>
</feature>
<dbReference type="CDD" id="cd02440">
    <property type="entry name" value="AdoMet_MTases"/>
    <property type="match status" value="1"/>
</dbReference>
<evidence type="ECO:0000259" key="5">
    <source>
        <dbReference type="PROSITE" id="PS50926"/>
    </source>
</evidence>
<evidence type="ECO:0000256" key="3">
    <source>
        <dbReference type="ARBA" id="ARBA00022691"/>
    </source>
</evidence>
<feature type="binding site" evidence="4">
    <location>
        <position position="335"/>
    </location>
    <ligand>
        <name>S-adenosyl-L-methionine</name>
        <dbReference type="ChEBI" id="CHEBI:59789"/>
    </ligand>
</feature>
<evidence type="ECO:0000313" key="6">
    <source>
        <dbReference type="EMBL" id="SDU81296.1"/>
    </source>
</evidence>
<dbReference type="PANTHER" id="PTHR11061">
    <property type="entry name" value="RNA M5U METHYLTRANSFERASE"/>
    <property type="match status" value="1"/>
</dbReference>